<evidence type="ECO:0000256" key="1">
    <source>
        <dbReference type="ARBA" id="ARBA00022801"/>
    </source>
</evidence>
<dbReference type="InterPro" id="IPR015517">
    <property type="entry name" value="dCMP_deaminase-rel"/>
</dbReference>
<proteinExistence type="predicted"/>
<dbReference type="GO" id="GO:0004132">
    <property type="term" value="F:dCMP deaminase activity"/>
    <property type="evidence" value="ECO:0007669"/>
    <property type="project" value="TreeGrafter"/>
</dbReference>
<dbReference type="GeneID" id="26642087"/>
<evidence type="ECO:0000259" key="2">
    <source>
        <dbReference type="PROSITE" id="PS51747"/>
    </source>
</evidence>
<dbReference type="PROSITE" id="PS51747">
    <property type="entry name" value="CYT_DCMP_DEAMINASES_2"/>
    <property type="match status" value="1"/>
</dbReference>
<feature type="domain" description="CMP/dCMP-type deaminase" evidence="2">
    <location>
        <begin position="7"/>
        <end position="141"/>
    </location>
</feature>
<dbReference type="PANTHER" id="PTHR11086:SF18">
    <property type="entry name" value="DEOXYCYTIDYLATE DEAMINASE"/>
    <property type="match status" value="1"/>
</dbReference>
<keyword evidence="4" id="KW-1185">Reference proteome</keyword>
<dbReference type="Pfam" id="PF00383">
    <property type="entry name" value="dCMP_cyt_deam_1"/>
    <property type="match status" value="1"/>
</dbReference>
<reference evidence="3 4" key="1">
    <citation type="journal article" date="2016" name="Genome Announc.">
        <title>Genome Sequences of Pseudomonas oryzihabitans Phage POR1 and Pseudomonas aeruginosa Phage PAE1.</title>
        <authorList>
            <person name="Dyson Z.A."/>
            <person name="Seviour R.J."/>
            <person name="Tucci J."/>
            <person name="Petrovski S."/>
        </authorList>
    </citation>
    <scope>NUCLEOTIDE SEQUENCE [LARGE SCALE GENOMIC DNA]</scope>
</reference>
<dbReference type="KEGG" id="vg:26642087"/>
<dbReference type="RefSeq" id="YP_009215750.1">
    <property type="nucleotide sequence ID" value="NC_028980.1"/>
</dbReference>
<dbReference type="EMBL" id="KT734862">
    <property type="protein sequence ID" value="ALF51559.1"/>
    <property type="molecule type" value="Genomic_DNA"/>
</dbReference>
<dbReference type="InterPro" id="IPR002125">
    <property type="entry name" value="CMP_dCMP_dom"/>
</dbReference>
<name>A0A0N7EMH7_9CAUD</name>
<dbReference type="Gene3D" id="3.40.140.10">
    <property type="entry name" value="Cytidine Deaminase, domain 2"/>
    <property type="match status" value="1"/>
</dbReference>
<dbReference type="OrthoDB" id="10605at10239"/>
<organism evidence="3 4">
    <name type="scientific">Pseudomonas phage PAE1</name>
    <dbReference type="NCBI Taxonomy" id="1718273"/>
    <lineage>
        <taxon>Viruses</taxon>
        <taxon>Duplodnaviria</taxon>
        <taxon>Heunggongvirae</taxon>
        <taxon>Uroviricota</taxon>
        <taxon>Caudoviricetes</taxon>
        <taxon>Mesyanzhinovviridae</taxon>
        <taxon>Rabinowitzvirinae</taxon>
        <taxon>Yuavirus</taxon>
        <taxon>Yuavirus PAE1</taxon>
        <taxon>Pseudomonas virus PAE1</taxon>
    </lineage>
</organism>
<accession>A0A0N7EMH7</accession>
<evidence type="ECO:0000313" key="3">
    <source>
        <dbReference type="EMBL" id="ALF51559.1"/>
    </source>
</evidence>
<dbReference type="SUPFAM" id="SSF53927">
    <property type="entry name" value="Cytidine deaminase-like"/>
    <property type="match status" value="1"/>
</dbReference>
<dbReference type="InterPro" id="IPR016193">
    <property type="entry name" value="Cytidine_deaminase-like"/>
</dbReference>
<sequence>MSERQDRWDRRYVGLAQHVAGWSKDPSTKVGAVLVRPNNSVASTGFNGFPPGHDDSPELYADRGYKYQHVVHAEVNALNFLGSPATGFTLYTSFPCCPNCMEAAGKAGVKRVAFPGIDYAGRDPGWVAEWNQRIDEALEVARRYNIEVRWVDV</sequence>
<protein>
    <submittedName>
        <fullName evidence="3">Putative dCMP deanimase</fullName>
    </submittedName>
</protein>
<keyword evidence="1" id="KW-0378">Hydrolase</keyword>
<gene>
    <name evidence="3" type="ORF">PAE1_59</name>
</gene>
<dbReference type="PANTHER" id="PTHR11086">
    <property type="entry name" value="DEOXYCYTIDYLATE DEAMINASE-RELATED"/>
    <property type="match status" value="1"/>
</dbReference>
<evidence type="ECO:0000313" key="4">
    <source>
        <dbReference type="Proteomes" id="UP000204629"/>
    </source>
</evidence>
<dbReference type="Proteomes" id="UP000204629">
    <property type="component" value="Segment"/>
</dbReference>